<dbReference type="AlphaFoldDB" id="A0A0E0QKJ3"/>
<feature type="region of interest" description="Disordered" evidence="1">
    <location>
        <begin position="1"/>
        <end position="22"/>
    </location>
</feature>
<name>A0A0E0QKJ3_ORYRU</name>
<evidence type="ECO:0000313" key="3">
    <source>
        <dbReference type="Proteomes" id="UP000008022"/>
    </source>
</evidence>
<evidence type="ECO:0000313" key="2">
    <source>
        <dbReference type="EnsemblPlants" id="ORUFI08G21070.1"/>
    </source>
</evidence>
<dbReference type="HOGENOM" id="CLU_2853773_0_0_1"/>
<proteinExistence type="predicted"/>
<organism evidence="2 3">
    <name type="scientific">Oryza rufipogon</name>
    <name type="common">Brownbeard rice</name>
    <name type="synonym">Asian wild rice</name>
    <dbReference type="NCBI Taxonomy" id="4529"/>
    <lineage>
        <taxon>Eukaryota</taxon>
        <taxon>Viridiplantae</taxon>
        <taxon>Streptophyta</taxon>
        <taxon>Embryophyta</taxon>
        <taxon>Tracheophyta</taxon>
        <taxon>Spermatophyta</taxon>
        <taxon>Magnoliopsida</taxon>
        <taxon>Liliopsida</taxon>
        <taxon>Poales</taxon>
        <taxon>Poaceae</taxon>
        <taxon>BOP clade</taxon>
        <taxon>Oryzoideae</taxon>
        <taxon>Oryzeae</taxon>
        <taxon>Oryzinae</taxon>
        <taxon>Oryza</taxon>
    </lineage>
</organism>
<accession>A0A0E0QKJ3</accession>
<dbReference type="Proteomes" id="UP000008022">
    <property type="component" value="Unassembled WGS sequence"/>
</dbReference>
<protein>
    <submittedName>
        <fullName evidence="2">Uncharacterized protein</fullName>
    </submittedName>
</protein>
<sequence>MADTGMDCGRRTGGPLHGNLQDVMNKPNGIGFRFPDWGDGRERRSGCVNWIWASDEALTVVDSGV</sequence>
<dbReference type="EnsemblPlants" id="ORUFI08G21070.1">
    <property type="protein sequence ID" value="ORUFI08G21070.1"/>
    <property type="gene ID" value="ORUFI08G21070"/>
</dbReference>
<evidence type="ECO:0000256" key="1">
    <source>
        <dbReference type="SAM" id="MobiDB-lite"/>
    </source>
</evidence>
<dbReference type="Gramene" id="ORUFI08G21070.1">
    <property type="protein sequence ID" value="ORUFI08G21070.1"/>
    <property type="gene ID" value="ORUFI08G21070"/>
</dbReference>
<keyword evidence="3" id="KW-1185">Reference proteome</keyword>
<reference evidence="3" key="1">
    <citation type="submission" date="2013-06" db="EMBL/GenBank/DDBJ databases">
        <authorList>
            <person name="Zhao Q."/>
        </authorList>
    </citation>
    <scope>NUCLEOTIDE SEQUENCE</scope>
    <source>
        <strain evidence="3">cv. W1943</strain>
    </source>
</reference>
<reference evidence="2" key="2">
    <citation type="submission" date="2015-06" db="UniProtKB">
        <authorList>
            <consortium name="EnsemblPlants"/>
        </authorList>
    </citation>
    <scope>IDENTIFICATION</scope>
</reference>